<evidence type="ECO:0000259" key="2">
    <source>
        <dbReference type="Pfam" id="PF13403"/>
    </source>
</evidence>
<name>A0ABX6PH84_9HYPH</name>
<dbReference type="InterPro" id="IPR036844">
    <property type="entry name" value="Hint_dom_sf"/>
</dbReference>
<keyword evidence="4" id="KW-1185">Reference proteome</keyword>
<organism evidence="3 4">
    <name type="scientific">Rhizobium indicum</name>
    <dbReference type="NCBI Taxonomy" id="2583231"/>
    <lineage>
        <taxon>Bacteria</taxon>
        <taxon>Pseudomonadati</taxon>
        <taxon>Pseudomonadota</taxon>
        <taxon>Alphaproteobacteria</taxon>
        <taxon>Hyphomicrobiales</taxon>
        <taxon>Rhizobiaceae</taxon>
        <taxon>Rhizobium/Agrobacterium group</taxon>
        <taxon>Rhizobium</taxon>
    </lineage>
</organism>
<dbReference type="Pfam" id="PF13403">
    <property type="entry name" value="Hint_2"/>
    <property type="match status" value="1"/>
</dbReference>
<evidence type="ECO:0000313" key="4">
    <source>
        <dbReference type="Proteomes" id="UP000305673"/>
    </source>
</evidence>
<feature type="region of interest" description="Disordered" evidence="1">
    <location>
        <begin position="57"/>
        <end position="82"/>
    </location>
</feature>
<proteinExistence type="predicted"/>
<sequence>MSSTEDPKLPRNTARRHFLGVAAAAGARLAGVAALATAITTSPANALGRLWGRGGTGGNGGSGGGGGSGGSGGSSGGGGSGSGPQCFLRGTAILTDCGEKPVEDLRIGDRIALPDGSTRPVKWVGRQSFKKSGARWQKDVVPIRVSRHALDGHTPHSDLYLSPGHALHLNGILIQVKDLVNGKTIASVTPAADVSIEYYAVMLDTHEAILAEGAEAESFHLKNSNHENFCNFPEYERLYGKERIVMTSFAPLLGGGWSHLKALLLLGVSPLVPMHDPFGDACEKIDAKAKELSL</sequence>
<dbReference type="InterPro" id="IPR006311">
    <property type="entry name" value="TAT_signal"/>
</dbReference>
<evidence type="ECO:0000256" key="1">
    <source>
        <dbReference type="SAM" id="MobiDB-lite"/>
    </source>
</evidence>
<dbReference type="SUPFAM" id="SSF51294">
    <property type="entry name" value="Hedgehog/intein (Hint) domain"/>
    <property type="match status" value="1"/>
</dbReference>
<dbReference type="PROSITE" id="PS51318">
    <property type="entry name" value="TAT"/>
    <property type="match status" value="1"/>
</dbReference>
<dbReference type="EMBL" id="CP054021">
    <property type="protein sequence ID" value="QKK18402.1"/>
    <property type="molecule type" value="Genomic_DNA"/>
</dbReference>
<dbReference type="RefSeq" id="WP_138330292.1">
    <property type="nucleotide sequence ID" value="NZ_CP054021.1"/>
</dbReference>
<dbReference type="Gene3D" id="2.170.16.10">
    <property type="entry name" value="Hedgehog/Intein (Hint) domain"/>
    <property type="match status" value="1"/>
</dbReference>
<feature type="domain" description="Hedgehog/Intein (Hint)" evidence="2">
    <location>
        <begin position="86"/>
        <end position="221"/>
    </location>
</feature>
<reference evidence="3 4" key="1">
    <citation type="submission" date="2020-05" db="EMBL/GenBank/DDBJ databases">
        <title>Genome sequences of pea root nodulating Rhizobium spp.</title>
        <authorList>
            <person name="Rahi P."/>
        </authorList>
    </citation>
    <scope>NUCLEOTIDE SEQUENCE [LARGE SCALE GENOMIC DNA]</scope>
    <source>
        <strain evidence="4">JKLM 12A2</strain>
    </source>
</reference>
<dbReference type="InterPro" id="IPR028992">
    <property type="entry name" value="Hedgehog/Intein_dom"/>
</dbReference>
<evidence type="ECO:0000313" key="3">
    <source>
        <dbReference type="EMBL" id="QKK18402.1"/>
    </source>
</evidence>
<gene>
    <name evidence="3" type="ORF">FFM53_018985</name>
</gene>
<accession>A0ABX6PH84</accession>
<dbReference type="Proteomes" id="UP000305673">
    <property type="component" value="Chromosome"/>
</dbReference>
<protein>
    <submittedName>
        <fullName evidence="3">Hint domain-containing protein</fullName>
    </submittedName>
</protein>